<gene>
    <name evidence="1" type="ORF">D5086_0000253370</name>
</gene>
<name>A0A4U5NPU7_POPAL</name>
<accession>A0A4U5NPU7</accession>
<sequence length="111" mass="12258">MQGGGSDDERTRGPETAVTATGALAVWLEHGPRHLVGVREVSIKSCHNMQQASAIWVKLFITEQPTVTQVLCPKEQSRVEPRSTKTLIVPEQITNQSMKLIRWTAVGPKRA</sequence>
<reference evidence="1" key="1">
    <citation type="submission" date="2018-10" db="EMBL/GenBank/DDBJ databases">
        <title>Population genomic analysis revealed the cold adaptation of white poplar.</title>
        <authorList>
            <person name="Liu Y.-J."/>
        </authorList>
    </citation>
    <scope>NUCLEOTIDE SEQUENCE [LARGE SCALE GENOMIC DNA]</scope>
    <source>
        <strain evidence="1">PAL-ZL1</strain>
    </source>
</reference>
<organism evidence="1">
    <name type="scientific">Populus alba</name>
    <name type="common">White poplar</name>
    <dbReference type="NCBI Taxonomy" id="43335"/>
    <lineage>
        <taxon>Eukaryota</taxon>
        <taxon>Viridiplantae</taxon>
        <taxon>Streptophyta</taxon>
        <taxon>Embryophyta</taxon>
        <taxon>Tracheophyta</taxon>
        <taxon>Spermatophyta</taxon>
        <taxon>Magnoliopsida</taxon>
        <taxon>eudicotyledons</taxon>
        <taxon>Gunneridae</taxon>
        <taxon>Pentapetalae</taxon>
        <taxon>rosids</taxon>
        <taxon>fabids</taxon>
        <taxon>Malpighiales</taxon>
        <taxon>Salicaceae</taxon>
        <taxon>Saliceae</taxon>
        <taxon>Populus</taxon>
    </lineage>
</organism>
<dbReference type="EMBL" id="RCHU01000972">
    <property type="protein sequence ID" value="TKR84984.1"/>
    <property type="molecule type" value="Genomic_DNA"/>
</dbReference>
<evidence type="ECO:0000313" key="1">
    <source>
        <dbReference type="EMBL" id="TKR84984.1"/>
    </source>
</evidence>
<protein>
    <submittedName>
        <fullName evidence="1">Uncharacterized protein</fullName>
    </submittedName>
</protein>
<dbReference type="AlphaFoldDB" id="A0A4U5NPU7"/>
<comment type="caution">
    <text evidence="1">The sequence shown here is derived from an EMBL/GenBank/DDBJ whole genome shotgun (WGS) entry which is preliminary data.</text>
</comment>
<proteinExistence type="predicted"/>